<dbReference type="Pfam" id="PF18823">
    <property type="entry name" value="InPase"/>
    <property type="match status" value="1"/>
</dbReference>
<dbReference type="Proteomes" id="UP000260311">
    <property type="component" value="Segment"/>
</dbReference>
<protein>
    <recommendedName>
        <fullName evidence="1">Inorganic pyrophosphatase domain-containing protein</fullName>
    </recommendedName>
</protein>
<organism evidence="2 3">
    <name type="scientific">Vibrio phage YC</name>
    <dbReference type="NCBI Taxonomy" id="2267403"/>
    <lineage>
        <taxon>Viruses</taxon>
        <taxon>Duplodnaviria</taxon>
        <taxon>Heunggongvirae</taxon>
        <taxon>Uroviricota</taxon>
        <taxon>Caudoviricetes</taxon>
        <taxon>Pantevenvirales</taxon>
        <taxon>Ackermannviridae</taxon>
        <taxon>Campanilevirus</taxon>
        <taxon>Campanilevirus YC</taxon>
    </lineage>
</organism>
<keyword evidence="3" id="KW-1185">Reference proteome</keyword>
<dbReference type="RefSeq" id="YP_009838302.1">
    <property type="nucleotide sequence ID" value="NC_048709.1"/>
</dbReference>
<dbReference type="EMBL" id="MH375644">
    <property type="protein sequence ID" value="AXC34456.1"/>
    <property type="molecule type" value="Genomic_DNA"/>
</dbReference>
<dbReference type="GeneID" id="55608534"/>
<evidence type="ECO:0000259" key="1">
    <source>
        <dbReference type="Pfam" id="PF18823"/>
    </source>
</evidence>
<evidence type="ECO:0000313" key="3">
    <source>
        <dbReference type="Proteomes" id="UP000260311"/>
    </source>
</evidence>
<dbReference type="KEGG" id="vg:55608534"/>
<sequence>MGLFREFHYGKKQLDMAASDSEASADSTLRDATPAELARGQYKKGEVVYMGLPVCIENPKGSTRSGDGWEVTFPIHYGEFRDHMGADGDAVDCFIGPTTTSQRVFICNQHMRSPKVFDEHKVFLGCSELKTAQYYYDECHTDDWASQVSNEWVETTIDHLKYWLVNGDKRLPFPQTDTYDYKLISLTLRRQG</sequence>
<reference evidence="2 3" key="1">
    <citation type="submission" date="2018-05" db="EMBL/GenBank/DDBJ databases">
        <title>The genome of Vibrio coralliilyticus phage YC.</title>
        <authorList>
            <person name="Benler S."/>
        </authorList>
    </citation>
    <scope>NUCLEOTIDE SEQUENCE [LARGE SCALE GENOMIC DNA]</scope>
</reference>
<feature type="domain" description="Inorganic pyrophosphatase" evidence="1">
    <location>
        <begin position="36"/>
        <end position="164"/>
    </location>
</feature>
<proteinExistence type="predicted"/>
<name>A0A384ZS30_9CAUD</name>
<accession>A0A384ZS30</accession>
<evidence type="ECO:0000313" key="2">
    <source>
        <dbReference type="EMBL" id="AXC34456.1"/>
    </source>
</evidence>
<dbReference type="InterPro" id="IPR041595">
    <property type="entry name" value="Inorganic_Pase"/>
</dbReference>